<dbReference type="EMBL" id="CM023476">
    <property type="protein sequence ID" value="KAH7940825.1"/>
    <property type="molecule type" value="Genomic_DNA"/>
</dbReference>
<reference evidence="1" key="1">
    <citation type="submission" date="2020-05" db="EMBL/GenBank/DDBJ databases">
        <title>Large-scale comparative analyses of tick genomes elucidate their genetic diversity and vector capacities.</title>
        <authorList>
            <person name="Jia N."/>
            <person name="Wang J."/>
            <person name="Shi W."/>
            <person name="Du L."/>
            <person name="Sun Y."/>
            <person name="Zhan W."/>
            <person name="Jiang J."/>
            <person name="Wang Q."/>
            <person name="Zhang B."/>
            <person name="Ji P."/>
            <person name="Sakyi L.B."/>
            <person name="Cui X."/>
            <person name="Yuan T."/>
            <person name="Jiang B."/>
            <person name="Yang W."/>
            <person name="Lam T.T.-Y."/>
            <person name="Chang Q."/>
            <person name="Ding S."/>
            <person name="Wang X."/>
            <person name="Zhu J."/>
            <person name="Ruan X."/>
            <person name="Zhao L."/>
            <person name="Wei J."/>
            <person name="Que T."/>
            <person name="Du C."/>
            <person name="Cheng J."/>
            <person name="Dai P."/>
            <person name="Han X."/>
            <person name="Huang E."/>
            <person name="Gao Y."/>
            <person name="Liu J."/>
            <person name="Shao H."/>
            <person name="Ye R."/>
            <person name="Li L."/>
            <person name="Wei W."/>
            <person name="Wang X."/>
            <person name="Wang C."/>
            <person name="Yang T."/>
            <person name="Huo Q."/>
            <person name="Li W."/>
            <person name="Guo W."/>
            <person name="Chen H."/>
            <person name="Zhou L."/>
            <person name="Ni X."/>
            <person name="Tian J."/>
            <person name="Zhou Y."/>
            <person name="Sheng Y."/>
            <person name="Liu T."/>
            <person name="Pan Y."/>
            <person name="Xia L."/>
            <person name="Li J."/>
            <person name="Zhao F."/>
            <person name="Cao W."/>
        </authorList>
    </citation>
    <scope>NUCLEOTIDE SEQUENCE</scope>
    <source>
        <strain evidence="1">Dsil-2018</strain>
    </source>
</reference>
<evidence type="ECO:0000313" key="2">
    <source>
        <dbReference type="Proteomes" id="UP000821865"/>
    </source>
</evidence>
<dbReference type="Proteomes" id="UP000821865">
    <property type="component" value="Chromosome 7"/>
</dbReference>
<evidence type="ECO:0000313" key="1">
    <source>
        <dbReference type="EMBL" id="KAH7940825.1"/>
    </source>
</evidence>
<protein>
    <submittedName>
        <fullName evidence="1">Uncharacterized protein</fullName>
    </submittedName>
</protein>
<comment type="caution">
    <text evidence="1">The sequence shown here is derived from an EMBL/GenBank/DDBJ whole genome shotgun (WGS) entry which is preliminary data.</text>
</comment>
<proteinExistence type="predicted"/>
<sequence>MLHGKLCDICDTDDVTLPEEHVGLHWAFDAELEKLAGCVVAEKHLRQKAALLSLAERQGLLTSDSCFVEFGAGRGRLSYWLAKILAKDNCHFLLVDRAASRHKFENKAKSDLGDFPEIQRLQIDIRHLCLGNVHLVKAHQKKLIGLCKHLCGEATDLALRCLMETTRQPPGAESKASLGVHGVLMATCCHHRCHWDSFVGRPLLEAWGLGCQDFDLISSMAGWATCAARGQYNSHHPNGGALTLLADESFPIRHHDQHAVQKSWFQLVDSLAVSVDLECKEAVVTPVVLETVRHQALVFFGMWCSVFLRMVFEF</sequence>
<name>A0ACB8CDI4_DERSI</name>
<organism evidence="1 2">
    <name type="scientific">Dermacentor silvarum</name>
    <name type="common">Tick</name>
    <dbReference type="NCBI Taxonomy" id="543639"/>
    <lineage>
        <taxon>Eukaryota</taxon>
        <taxon>Metazoa</taxon>
        <taxon>Ecdysozoa</taxon>
        <taxon>Arthropoda</taxon>
        <taxon>Chelicerata</taxon>
        <taxon>Arachnida</taxon>
        <taxon>Acari</taxon>
        <taxon>Parasitiformes</taxon>
        <taxon>Ixodida</taxon>
        <taxon>Ixodoidea</taxon>
        <taxon>Ixodidae</taxon>
        <taxon>Rhipicephalinae</taxon>
        <taxon>Dermacentor</taxon>
    </lineage>
</organism>
<gene>
    <name evidence="1" type="ORF">HPB49_006495</name>
</gene>
<accession>A0ACB8CDI4</accession>
<keyword evidence="2" id="KW-1185">Reference proteome</keyword>